<dbReference type="CDD" id="cd16453">
    <property type="entry name" value="RING-Ubox"/>
    <property type="match status" value="1"/>
</dbReference>
<name>A0AAD2DC12_EUPCR</name>
<evidence type="ECO:0000256" key="1">
    <source>
        <dbReference type="SAM" id="Coils"/>
    </source>
</evidence>
<feature type="domain" description="U-box" evidence="2">
    <location>
        <begin position="81"/>
        <end position="136"/>
    </location>
</feature>
<keyword evidence="1" id="KW-0175">Coiled coil</keyword>
<keyword evidence="4" id="KW-1185">Reference proteome</keyword>
<reference evidence="3" key="1">
    <citation type="submission" date="2023-07" db="EMBL/GenBank/DDBJ databases">
        <authorList>
            <consortium name="AG Swart"/>
            <person name="Singh M."/>
            <person name="Singh A."/>
            <person name="Seah K."/>
            <person name="Emmerich C."/>
        </authorList>
    </citation>
    <scope>NUCLEOTIDE SEQUENCE</scope>
    <source>
        <strain evidence="3">DP1</strain>
    </source>
</reference>
<dbReference type="InterPro" id="IPR003613">
    <property type="entry name" value="Ubox_domain"/>
</dbReference>
<dbReference type="EMBL" id="CAMPGE010029499">
    <property type="protein sequence ID" value="CAI2386976.1"/>
    <property type="molecule type" value="Genomic_DNA"/>
</dbReference>
<proteinExistence type="predicted"/>
<dbReference type="Pfam" id="PF04564">
    <property type="entry name" value="U-box"/>
    <property type="match status" value="1"/>
</dbReference>
<dbReference type="InterPro" id="IPR013083">
    <property type="entry name" value="Znf_RING/FYVE/PHD"/>
</dbReference>
<dbReference type="GO" id="GO:0004842">
    <property type="term" value="F:ubiquitin-protein transferase activity"/>
    <property type="evidence" value="ECO:0007669"/>
    <property type="project" value="InterPro"/>
</dbReference>
<evidence type="ECO:0000259" key="2">
    <source>
        <dbReference type="SMART" id="SM00504"/>
    </source>
</evidence>
<feature type="coiled-coil region" evidence="1">
    <location>
        <begin position="1"/>
        <end position="36"/>
    </location>
</feature>
<dbReference type="SMART" id="SM00504">
    <property type="entry name" value="Ubox"/>
    <property type="match status" value="1"/>
</dbReference>
<dbReference type="SUPFAM" id="SSF57850">
    <property type="entry name" value="RING/U-box"/>
    <property type="match status" value="1"/>
</dbReference>
<dbReference type="Proteomes" id="UP001295684">
    <property type="component" value="Unassembled WGS sequence"/>
</dbReference>
<organism evidence="3 4">
    <name type="scientific">Euplotes crassus</name>
    <dbReference type="NCBI Taxonomy" id="5936"/>
    <lineage>
        <taxon>Eukaryota</taxon>
        <taxon>Sar</taxon>
        <taxon>Alveolata</taxon>
        <taxon>Ciliophora</taxon>
        <taxon>Intramacronucleata</taxon>
        <taxon>Spirotrichea</taxon>
        <taxon>Hypotrichia</taxon>
        <taxon>Euplotida</taxon>
        <taxon>Euplotidae</taxon>
        <taxon>Moneuplotes</taxon>
    </lineage>
</organism>
<dbReference type="AlphaFoldDB" id="A0AAD2DC12"/>
<sequence length="150" mass="17324">MEQKVELLETLKHKIHEEKQEIEQDLSDRIVALEQDVARRNKIIANQKKRIDGLANSEALEQKNEILSQKHNQLCDSIEVMLYCKETNDPMKTPCFTTSGNTVDKEVMEMWIQDGQKDPWNGKPCIEVTKNLLAEDLGILLEQYKAKSQV</sequence>
<comment type="caution">
    <text evidence="3">The sequence shown here is derived from an EMBL/GenBank/DDBJ whole genome shotgun (WGS) entry which is preliminary data.</text>
</comment>
<dbReference type="GO" id="GO:0016567">
    <property type="term" value="P:protein ubiquitination"/>
    <property type="evidence" value="ECO:0007669"/>
    <property type="project" value="InterPro"/>
</dbReference>
<accession>A0AAD2DC12</accession>
<evidence type="ECO:0000313" key="3">
    <source>
        <dbReference type="EMBL" id="CAI2386976.1"/>
    </source>
</evidence>
<dbReference type="Gene3D" id="3.30.40.10">
    <property type="entry name" value="Zinc/RING finger domain, C3HC4 (zinc finger)"/>
    <property type="match status" value="1"/>
</dbReference>
<evidence type="ECO:0000313" key="4">
    <source>
        <dbReference type="Proteomes" id="UP001295684"/>
    </source>
</evidence>
<protein>
    <recommendedName>
        <fullName evidence="2">U-box domain-containing protein</fullName>
    </recommendedName>
</protein>
<gene>
    <name evidence="3" type="ORF">ECRASSUSDP1_LOCUS28602</name>
</gene>